<keyword evidence="4" id="KW-1185">Reference proteome</keyword>
<dbReference type="InterPro" id="IPR013830">
    <property type="entry name" value="SGNH_hydro"/>
</dbReference>
<dbReference type="RefSeq" id="WP_031182488.1">
    <property type="nucleotide sequence ID" value="NZ_CP032229.1"/>
</dbReference>
<sequence>MGYVVRFLAALLLVLTPAPAWAAGGQQPWTGTWEAAPSGTAPALPGAAIRNIVHLSVGGHELRVRVTNRLGTTPLHLGAVTVALRQGQGPDAVPGTLRTATFHRATSATVPPGRDLLTDPVRLTVPAAADLLVTVLTPDDSGPATQHGTALQTSWVALVGAGHAADEDGSAYRTPISNWYYLAGVDVRGAATAGVVAFGDSLTDGHGSTHDANHRWPDLLAERHRRLGVLNAGIGGNRLLRDGTGPGALARLDADALDRAGARFLVVFEGVNDINGSPTADDVSAYADAYRTLVARAHARHLRVVGVTLTPYAGYPAHTAAREKVRQGVNEFIRTGHAFDAVCDADAALRDPADPARLLPRYDPGDHLHFDDDGMRAVADCVSRVLL</sequence>
<dbReference type="Proteomes" id="UP000292547">
    <property type="component" value="Chromosome"/>
</dbReference>
<evidence type="ECO:0000313" key="4">
    <source>
        <dbReference type="Proteomes" id="UP000292547"/>
    </source>
</evidence>
<dbReference type="EMBL" id="CP032229">
    <property type="protein sequence ID" value="QBJ92938.1"/>
    <property type="molecule type" value="Genomic_DNA"/>
</dbReference>
<feature type="domain" description="SGNH hydrolase-type esterase" evidence="2">
    <location>
        <begin position="197"/>
        <end position="377"/>
    </location>
</feature>
<dbReference type="GO" id="GO:0016787">
    <property type="term" value="F:hydrolase activity"/>
    <property type="evidence" value="ECO:0007669"/>
    <property type="project" value="UniProtKB-KW"/>
</dbReference>
<dbReference type="GeneID" id="300101857"/>
<protein>
    <submittedName>
        <fullName evidence="3">SGNH/GDSL hydrolase family protein</fullName>
    </submittedName>
</protein>
<evidence type="ECO:0000313" key="3">
    <source>
        <dbReference type="EMBL" id="QBJ92938.1"/>
    </source>
</evidence>
<evidence type="ECO:0000259" key="2">
    <source>
        <dbReference type="Pfam" id="PF13472"/>
    </source>
</evidence>
<dbReference type="Gene3D" id="3.40.50.1110">
    <property type="entry name" value="SGNH hydrolase"/>
    <property type="match status" value="1"/>
</dbReference>
<proteinExistence type="predicted"/>
<dbReference type="CDD" id="cd01830">
    <property type="entry name" value="XynE_like"/>
    <property type="match status" value="1"/>
</dbReference>
<dbReference type="InterPro" id="IPR053140">
    <property type="entry name" value="GDSL_Rv0518-like"/>
</dbReference>
<dbReference type="InterPro" id="IPR036514">
    <property type="entry name" value="SGNH_hydro_sf"/>
</dbReference>
<dbReference type="PANTHER" id="PTHR43784:SF2">
    <property type="entry name" value="GDSL-LIKE LIPASE_ACYLHYDROLASE, PUTATIVE (AFU_ORTHOLOGUE AFUA_2G00820)-RELATED"/>
    <property type="match status" value="1"/>
</dbReference>
<gene>
    <name evidence="3" type="ORF">D0Z67_23390</name>
</gene>
<dbReference type="Pfam" id="PF13472">
    <property type="entry name" value="Lipase_GDSL_2"/>
    <property type="match status" value="1"/>
</dbReference>
<name>A0A4P6U488_STRSO</name>
<dbReference type="SUPFAM" id="SSF52266">
    <property type="entry name" value="SGNH hydrolase"/>
    <property type="match status" value="1"/>
</dbReference>
<dbReference type="STRING" id="73044.GCA_000725795_04348"/>
<keyword evidence="3" id="KW-0378">Hydrolase</keyword>
<reference evidence="3 4" key="1">
    <citation type="submission" date="2018-08" db="EMBL/GenBank/DDBJ databases">
        <title>The complete genome sequence of Streptomyces seoulensis, a pioneer strain for nickel superoxide dismutase discovery.</title>
        <authorList>
            <person name="Shin J."/>
            <person name="Lee J.-S."/>
            <person name="Lee E.-J."/>
            <person name="Youn H.-D."/>
        </authorList>
    </citation>
    <scope>NUCLEOTIDE SEQUENCE [LARGE SCALE GENOMIC DNA]</scope>
    <source>
        <strain evidence="3 4">KCTC 9819</strain>
    </source>
</reference>
<feature type="chain" id="PRO_5020789032" evidence="1">
    <location>
        <begin position="23"/>
        <end position="387"/>
    </location>
</feature>
<feature type="signal peptide" evidence="1">
    <location>
        <begin position="1"/>
        <end position="22"/>
    </location>
</feature>
<dbReference type="PANTHER" id="PTHR43784">
    <property type="entry name" value="GDSL-LIKE LIPASE/ACYLHYDROLASE, PUTATIVE (AFU_ORTHOLOGUE AFUA_2G00820)-RELATED"/>
    <property type="match status" value="1"/>
</dbReference>
<dbReference type="OrthoDB" id="1828825at2"/>
<evidence type="ECO:0000256" key="1">
    <source>
        <dbReference type="SAM" id="SignalP"/>
    </source>
</evidence>
<keyword evidence="1" id="KW-0732">Signal</keyword>
<organism evidence="3 4">
    <name type="scientific">Streptomyces seoulensis</name>
    <dbReference type="NCBI Taxonomy" id="73044"/>
    <lineage>
        <taxon>Bacteria</taxon>
        <taxon>Bacillati</taxon>
        <taxon>Actinomycetota</taxon>
        <taxon>Actinomycetes</taxon>
        <taxon>Kitasatosporales</taxon>
        <taxon>Streptomycetaceae</taxon>
        <taxon>Streptomyces</taxon>
    </lineage>
</organism>
<accession>A0A4P6U488</accession>
<dbReference type="AlphaFoldDB" id="A0A4P6U488"/>
<dbReference type="KEGG" id="sseo:D0Z67_23390"/>